<dbReference type="WBParaSite" id="ASIM_0000127001-mRNA-1">
    <property type="protein sequence ID" value="ASIM_0000127001-mRNA-1"/>
    <property type="gene ID" value="ASIM_0000127001"/>
</dbReference>
<dbReference type="PANTHER" id="PTHR13158:SF5">
    <property type="entry name" value="NAD KINASE 2, MITOCHONDRIAL"/>
    <property type="match status" value="1"/>
</dbReference>
<dbReference type="AlphaFoldDB" id="A0A0M3J175"/>
<keyword evidence="2" id="KW-1185">Reference proteome</keyword>
<dbReference type="GO" id="GO:0005739">
    <property type="term" value="C:mitochondrion"/>
    <property type="evidence" value="ECO:0007669"/>
    <property type="project" value="TreeGrafter"/>
</dbReference>
<dbReference type="Proteomes" id="UP000267096">
    <property type="component" value="Unassembled WGS sequence"/>
</dbReference>
<dbReference type="EMBL" id="UYRR01001099">
    <property type="protein sequence ID" value="VDK18472.1"/>
    <property type="molecule type" value="Genomic_DNA"/>
</dbReference>
<dbReference type="GO" id="GO:0019674">
    <property type="term" value="P:NAD+ metabolic process"/>
    <property type="evidence" value="ECO:0007669"/>
    <property type="project" value="TreeGrafter"/>
</dbReference>
<protein>
    <submittedName>
        <fullName evidence="3">NAD kinase 2, mitochondrial (inferred by orthology to a human protein)</fullName>
    </submittedName>
</protein>
<dbReference type="PANTHER" id="PTHR13158">
    <property type="match status" value="1"/>
</dbReference>
<sequence length="69" mass="7647">MAFLVRDPVSNATFLPSAHRGFASRIRVRSRCYDAHLVIDGGAAYKFNDGAEAILEVHPEDALKTVVFR</sequence>
<evidence type="ECO:0000313" key="2">
    <source>
        <dbReference type="Proteomes" id="UP000267096"/>
    </source>
</evidence>
<reference evidence="1 2" key="2">
    <citation type="submission" date="2018-11" db="EMBL/GenBank/DDBJ databases">
        <authorList>
            <consortium name="Pathogen Informatics"/>
        </authorList>
    </citation>
    <scope>NUCLEOTIDE SEQUENCE [LARGE SCALE GENOMIC DNA]</scope>
</reference>
<dbReference type="OrthoDB" id="185618at2759"/>
<name>A0A0M3J175_ANISI</name>
<dbReference type="GO" id="GO:0003951">
    <property type="term" value="F:NAD+ kinase activity"/>
    <property type="evidence" value="ECO:0007669"/>
    <property type="project" value="TreeGrafter"/>
</dbReference>
<proteinExistence type="predicted"/>
<evidence type="ECO:0000313" key="1">
    <source>
        <dbReference type="EMBL" id="VDK18472.1"/>
    </source>
</evidence>
<organism evidence="3">
    <name type="scientific">Anisakis simplex</name>
    <name type="common">Herring worm</name>
    <dbReference type="NCBI Taxonomy" id="6269"/>
    <lineage>
        <taxon>Eukaryota</taxon>
        <taxon>Metazoa</taxon>
        <taxon>Ecdysozoa</taxon>
        <taxon>Nematoda</taxon>
        <taxon>Chromadorea</taxon>
        <taxon>Rhabditida</taxon>
        <taxon>Spirurina</taxon>
        <taxon>Ascaridomorpha</taxon>
        <taxon>Ascaridoidea</taxon>
        <taxon>Anisakidae</taxon>
        <taxon>Anisakis</taxon>
        <taxon>Anisakis simplex complex</taxon>
    </lineage>
</organism>
<reference evidence="3" key="1">
    <citation type="submission" date="2017-02" db="UniProtKB">
        <authorList>
            <consortium name="WormBaseParasite"/>
        </authorList>
    </citation>
    <scope>IDENTIFICATION</scope>
</reference>
<accession>A0A0M3J175</accession>
<gene>
    <name evidence="1" type="ORF">ASIM_LOCUS1158</name>
</gene>
<evidence type="ECO:0000313" key="3">
    <source>
        <dbReference type="WBParaSite" id="ASIM_0000127001-mRNA-1"/>
    </source>
</evidence>